<dbReference type="InterPro" id="IPR000340">
    <property type="entry name" value="Dual-sp_phosphatase_cat-dom"/>
</dbReference>
<protein>
    <recommendedName>
        <fullName evidence="2">protein-tyrosine-phosphatase</fullName>
        <ecNumber evidence="2">3.1.3.48</ecNumber>
    </recommendedName>
</protein>
<keyword evidence="8" id="KW-1185">Reference proteome</keyword>
<dbReference type="InterPro" id="IPR000387">
    <property type="entry name" value="Tyr_Pase_dom"/>
</dbReference>
<dbReference type="InParanoid" id="A0A1Y2AQK0"/>
<evidence type="ECO:0000256" key="2">
    <source>
        <dbReference type="ARBA" id="ARBA00013064"/>
    </source>
</evidence>
<feature type="compositionally biased region" description="Basic and acidic residues" evidence="5">
    <location>
        <begin position="142"/>
        <end position="153"/>
    </location>
</feature>
<dbReference type="InterPro" id="IPR020422">
    <property type="entry name" value="TYR_PHOSPHATASE_DUAL_dom"/>
</dbReference>
<dbReference type="InterPro" id="IPR029021">
    <property type="entry name" value="Prot-tyrosine_phosphatase-like"/>
</dbReference>
<feature type="compositionally biased region" description="Low complexity" evidence="5">
    <location>
        <begin position="54"/>
        <end position="64"/>
    </location>
</feature>
<dbReference type="SMART" id="SM00195">
    <property type="entry name" value="DSPc"/>
    <property type="match status" value="1"/>
</dbReference>
<name>A0A1Y2AQK0_9TREE</name>
<keyword evidence="3" id="KW-0378">Hydrolase</keyword>
<dbReference type="AlphaFoldDB" id="A0A1Y2AQK0"/>
<feature type="compositionally biased region" description="Acidic residues" evidence="5">
    <location>
        <begin position="348"/>
        <end position="358"/>
    </location>
</feature>
<dbReference type="PROSITE" id="PS00383">
    <property type="entry name" value="TYR_PHOSPHATASE_1"/>
    <property type="match status" value="1"/>
</dbReference>
<feature type="region of interest" description="Disordered" evidence="5">
    <location>
        <begin position="139"/>
        <end position="161"/>
    </location>
</feature>
<feature type="domain" description="Tyrosine specific protein phosphatases" evidence="6">
    <location>
        <begin position="228"/>
        <end position="279"/>
    </location>
</feature>
<evidence type="ECO:0000256" key="3">
    <source>
        <dbReference type="ARBA" id="ARBA00022801"/>
    </source>
</evidence>
<keyword evidence="4" id="KW-0904">Protein phosphatase</keyword>
<dbReference type="SUPFAM" id="SSF52799">
    <property type="entry name" value="(Phosphotyrosine protein) phosphatases II"/>
    <property type="match status" value="1"/>
</dbReference>
<dbReference type="FunCoup" id="A0A1Y2AQK0">
    <property type="interactions" value="166"/>
</dbReference>
<evidence type="ECO:0000313" key="8">
    <source>
        <dbReference type="Proteomes" id="UP000193986"/>
    </source>
</evidence>
<dbReference type="InterPro" id="IPR016130">
    <property type="entry name" value="Tyr_Pase_AS"/>
</dbReference>
<feature type="region of interest" description="Disordered" evidence="5">
    <location>
        <begin position="337"/>
        <end position="365"/>
    </location>
</feature>
<gene>
    <name evidence="7" type="ORF">BCR39DRAFT_471941</name>
</gene>
<dbReference type="Proteomes" id="UP000193986">
    <property type="component" value="Unassembled WGS sequence"/>
</dbReference>
<dbReference type="STRING" id="71784.A0A1Y2AQK0"/>
<dbReference type="PANTHER" id="PTHR10159:SF519">
    <property type="entry name" value="DUAL SPECIFICITY PROTEIN PHOSPHATASE MPK3"/>
    <property type="match status" value="1"/>
</dbReference>
<evidence type="ECO:0000256" key="1">
    <source>
        <dbReference type="ARBA" id="ARBA00008601"/>
    </source>
</evidence>
<feature type="region of interest" description="Disordered" evidence="5">
    <location>
        <begin position="54"/>
        <end position="90"/>
    </location>
</feature>
<dbReference type="Gene3D" id="3.90.190.10">
    <property type="entry name" value="Protein tyrosine phosphatase superfamily"/>
    <property type="match status" value="1"/>
</dbReference>
<dbReference type="OrthoDB" id="2017893at2759"/>
<dbReference type="EMBL" id="MCFC01000063">
    <property type="protein sequence ID" value="ORY24859.1"/>
    <property type="molecule type" value="Genomic_DNA"/>
</dbReference>
<comment type="similarity">
    <text evidence="1">Belongs to the protein-tyrosine phosphatase family. Non-receptor class dual specificity subfamily.</text>
</comment>
<evidence type="ECO:0000259" key="6">
    <source>
        <dbReference type="PROSITE" id="PS50056"/>
    </source>
</evidence>
<dbReference type="GO" id="GO:0033550">
    <property type="term" value="F:MAP kinase tyrosine phosphatase activity"/>
    <property type="evidence" value="ECO:0007669"/>
    <property type="project" value="TreeGrafter"/>
</dbReference>
<proteinExistence type="inferred from homology"/>
<organism evidence="7 8">
    <name type="scientific">Naematelia encephala</name>
    <dbReference type="NCBI Taxonomy" id="71784"/>
    <lineage>
        <taxon>Eukaryota</taxon>
        <taxon>Fungi</taxon>
        <taxon>Dikarya</taxon>
        <taxon>Basidiomycota</taxon>
        <taxon>Agaricomycotina</taxon>
        <taxon>Tremellomycetes</taxon>
        <taxon>Tremellales</taxon>
        <taxon>Naemateliaceae</taxon>
        <taxon>Naematelia</taxon>
    </lineage>
</organism>
<evidence type="ECO:0000256" key="4">
    <source>
        <dbReference type="ARBA" id="ARBA00022912"/>
    </source>
</evidence>
<dbReference type="EC" id="3.1.3.48" evidence="2"/>
<reference evidence="7 8" key="1">
    <citation type="submission" date="2016-07" db="EMBL/GenBank/DDBJ databases">
        <title>Pervasive Adenine N6-methylation of Active Genes in Fungi.</title>
        <authorList>
            <consortium name="DOE Joint Genome Institute"/>
            <person name="Mondo S.J."/>
            <person name="Dannebaum R.O."/>
            <person name="Kuo R.C."/>
            <person name="Labutti K."/>
            <person name="Haridas S."/>
            <person name="Kuo A."/>
            <person name="Salamov A."/>
            <person name="Ahrendt S.R."/>
            <person name="Lipzen A."/>
            <person name="Sullivan W."/>
            <person name="Andreopoulos W.B."/>
            <person name="Clum A."/>
            <person name="Lindquist E."/>
            <person name="Daum C."/>
            <person name="Ramamoorthy G.K."/>
            <person name="Gryganskyi A."/>
            <person name="Culley D."/>
            <person name="Magnuson J.K."/>
            <person name="James T.Y."/>
            <person name="O'Malley M.A."/>
            <person name="Stajich J.E."/>
            <person name="Spatafora J.W."/>
            <person name="Visel A."/>
            <person name="Grigoriev I.V."/>
        </authorList>
    </citation>
    <scope>NUCLEOTIDE SEQUENCE [LARGE SCALE GENOMIC DNA]</scope>
    <source>
        <strain evidence="7 8">68-887.2</strain>
    </source>
</reference>
<accession>A0A1Y2AQK0</accession>
<evidence type="ECO:0000256" key="5">
    <source>
        <dbReference type="SAM" id="MobiDB-lite"/>
    </source>
</evidence>
<dbReference type="GO" id="GO:0005737">
    <property type="term" value="C:cytoplasm"/>
    <property type="evidence" value="ECO:0007669"/>
    <property type="project" value="TreeGrafter"/>
</dbReference>
<dbReference type="Pfam" id="PF00782">
    <property type="entry name" value="DSPc"/>
    <property type="match status" value="1"/>
</dbReference>
<dbReference type="PROSITE" id="PS50056">
    <property type="entry name" value="TYR_PHOSPHATASE_2"/>
    <property type="match status" value="1"/>
</dbReference>
<dbReference type="PANTHER" id="PTHR10159">
    <property type="entry name" value="DUAL SPECIFICITY PROTEIN PHOSPHATASE"/>
    <property type="match status" value="1"/>
</dbReference>
<sequence length="388" mass="42335">MISSYPHYDGASLNTFSRIDDSQNHSTPFGISIPQSSPPLSYASASTSASASASASASSSSTPSSSPPMPPFAVFEYDGDNDNDTERALSPYANGPIEIVPGVFLGAEESVFQVSAWGRGKRRVRVLNVAQEIEDPFASQRPHVDNGKGKERASVQVDRYPPSPGKGWPKMDYCHLKWSHGEAGLAGIPDQSTLDDFINPREPEVGDGNWGLWTAILYIEDARRRDIPVLIHCQCGVSRSATLIIAYLMALAASGLEPDLFGHLSGMQDAYNFVKSKSPCISPNVSLVFQLVEFARNVTTLLCRYPSASNIRTAWPKREEHEMSEAEWARRRAAFDDESGIGNGNGTEDSDGQGDDDMAMLASPMSIDEAEEEARYLDEAMRKRKGLM</sequence>
<dbReference type="GO" id="GO:0017017">
    <property type="term" value="F:MAP kinase tyrosine/serine/threonine phosphatase activity"/>
    <property type="evidence" value="ECO:0007669"/>
    <property type="project" value="TreeGrafter"/>
</dbReference>
<dbReference type="GO" id="GO:0043409">
    <property type="term" value="P:negative regulation of MAPK cascade"/>
    <property type="evidence" value="ECO:0007669"/>
    <property type="project" value="TreeGrafter"/>
</dbReference>
<comment type="caution">
    <text evidence="7">The sequence shown here is derived from an EMBL/GenBank/DDBJ whole genome shotgun (WGS) entry which is preliminary data.</text>
</comment>
<dbReference type="GO" id="GO:0008330">
    <property type="term" value="F:protein tyrosine/threonine phosphatase activity"/>
    <property type="evidence" value="ECO:0007669"/>
    <property type="project" value="TreeGrafter"/>
</dbReference>
<evidence type="ECO:0000313" key="7">
    <source>
        <dbReference type="EMBL" id="ORY24859.1"/>
    </source>
</evidence>